<feature type="compositionally biased region" description="Polar residues" evidence="1">
    <location>
        <begin position="54"/>
        <end position="70"/>
    </location>
</feature>
<name>A0A9Q8VD77_9HYPO</name>
<organism evidence="2 3">
    <name type="scientific">Purpureocillium takamizusanense</name>
    <dbReference type="NCBI Taxonomy" id="2060973"/>
    <lineage>
        <taxon>Eukaryota</taxon>
        <taxon>Fungi</taxon>
        <taxon>Dikarya</taxon>
        <taxon>Ascomycota</taxon>
        <taxon>Pezizomycotina</taxon>
        <taxon>Sordariomycetes</taxon>
        <taxon>Hypocreomycetidae</taxon>
        <taxon>Hypocreales</taxon>
        <taxon>Ophiocordycipitaceae</taxon>
        <taxon>Purpureocillium</taxon>
    </lineage>
</organism>
<dbReference type="Proteomes" id="UP000829364">
    <property type="component" value="Chromosome 6"/>
</dbReference>
<feature type="region of interest" description="Disordered" evidence="1">
    <location>
        <begin position="42"/>
        <end position="70"/>
    </location>
</feature>
<dbReference type="OrthoDB" id="3993201at2759"/>
<gene>
    <name evidence="2" type="ORF">JDV02_006920</name>
</gene>
<dbReference type="GeneID" id="72068869"/>
<protein>
    <submittedName>
        <fullName evidence="2">Uncharacterized protein</fullName>
    </submittedName>
</protein>
<reference evidence="2" key="1">
    <citation type="submission" date="2021-11" db="EMBL/GenBank/DDBJ databases">
        <title>Purpureocillium_takamizusanense_genome.</title>
        <authorList>
            <person name="Nguyen N.-H."/>
        </authorList>
    </citation>
    <scope>NUCLEOTIDE SEQUENCE</scope>
    <source>
        <strain evidence="2">PT3</strain>
    </source>
</reference>
<evidence type="ECO:0000313" key="2">
    <source>
        <dbReference type="EMBL" id="UNI20871.1"/>
    </source>
</evidence>
<dbReference type="RefSeq" id="XP_047844352.1">
    <property type="nucleotide sequence ID" value="XM_047988357.1"/>
</dbReference>
<dbReference type="KEGG" id="ptkz:JDV02_006920"/>
<evidence type="ECO:0000313" key="3">
    <source>
        <dbReference type="Proteomes" id="UP000829364"/>
    </source>
</evidence>
<dbReference type="AlphaFoldDB" id="A0A9Q8VD77"/>
<keyword evidence="3" id="KW-1185">Reference proteome</keyword>
<feature type="compositionally biased region" description="Basic and acidic residues" evidence="1">
    <location>
        <begin position="42"/>
        <end position="52"/>
    </location>
</feature>
<sequence length="214" mass="22180">MSRVTAPVSKLARAAAGPLLDASASAHGAGAALMPKYAELLRTRRSSEHADSSRGLTTTHRPTPQPSIANRTKPLMQTFHSSSSFSSSASAAHLDAAFLPSMADLAGPSASASGPRVPLLPDNYSAAHAADASDATVQLPEVSIVAANPENVIPGTPLSEVEGIGLDGVELKFVHEGRSNRIHELESEGQSGGMLRDLWKGMVDDVLGPSKRTA</sequence>
<proteinExistence type="predicted"/>
<accession>A0A9Q8VD77</accession>
<dbReference type="EMBL" id="CP086359">
    <property type="protein sequence ID" value="UNI20871.1"/>
    <property type="molecule type" value="Genomic_DNA"/>
</dbReference>
<evidence type="ECO:0000256" key="1">
    <source>
        <dbReference type="SAM" id="MobiDB-lite"/>
    </source>
</evidence>